<dbReference type="Proteomes" id="UP000007322">
    <property type="component" value="Chromosome 1"/>
</dbReference>
<keyword evidence="1" id="KW-0812">Transmembrane</keyword>
<evidence type="ECO:0000256" key="1">
    <source>
        <dbReference type="SAM" id="Phobius"/>
    </source>
</evidence>
<dbReference type="AlphaFoldDB" id="G2Q6B6"/>
<evidence type="ECO:0000313" key="2">
    <source>
        <dbReference type="EMBL" id="AEO53886.1"/>
    </source>
</evidence>
<dbReference type="HOGENOM" id="CLU_2499446_0_0_1"/>
<name>G2Q6B6_THET4</name>
<proteinExistence type="predicted"/>
<accession>G2Q6B6</accession>
<keyword evidence="3" id="KW-1185">Reference proteome</keyword>
<dbReference type="EMBL" id="CP003002">
    <property type="protein sequence ID" value="AEO53886.1"/>
    <property type="molecule type" value="Genomic_DNA"/>
</dbReference>
<dbReference type="VEuPathDB" id="FungiDB:MYCTH_2295798"/>
<evidence type="ECO:0000313" key="3">
    <source>
        <dbReference type="Proteomes" id="UP000007322"/>
    </source>
</evidence>
<gene>
    <name evidence="2" type="ORF">MYCTH_2295798</name>
</gene>
<dbReference type="KEGG" id="mtm:MYCTH_2295798"/>
<protein>
    <submittedName>
        <fullName evidence="2">Uncharacterized protein</fullName>
    </submittedName>
</protein>
<sequence length="86" mass="9384">MFGSSVGDLGALLLVCSPCLLVLVVEDTRRPDRMSSPGWILSYLMQSPRHPGYMLVKLSPPCERGWLRESGNQSGWVVGCADHGPL</sequence>
<feature type="transmembrane region" description="Helical" evidence="1">
    <location>
        <begin position="6"/>
        <end position="25"/>
    </location>
</feature>
<keyword evidence="1" id="KW-0472">Membrane</keyword>
<organism evidence="2 3">
    <name type="scientific">Thermothelomyces thermophilus (strain ATCC 42464 / BCRC 31852 / DSM 1799)</name>
    <name type="common">Sporotrichum thermophile</name>
    <dbReference type="NCBI Taxonomy" id="573729"/>
    <lineage>
        <taxon>Eukaryota</taxon>
        <taxon>Fungi</taxon>
        <taxon>Dikarya</taxon>
        <taxon>Ascomycota</taxon>
        <taxon>Pezizomycotina</taxon>
        <taxon>Sordariomycetes</taxon>
        <taxon>Sordariomycetidae</taxon>
        <taxon>Sordariales</taxon>
        <taxon>Chaetomiaceae</taxon>
        <taxon>Thermothelomyces</taxon>
    </lineage>
</organism>
<reference evidence="2 3" key="1">
    <citation type="journal article" date="2011" name="Nat. Biotechnol.">
        <title>Comparative genomic analysis of the thermophilic biomass-degrading fungi Myceliophthora thermophila and Thielavia terrestris.</title>
        <authorList>
            <person name="Berka R.M."/>
            <person name="Grigoriev I.V."/>
            <person name="Otillar R."/>
            <person name="Salamov A."/>
            <person name="Grimwood J."/>
            <person name="Reid I."/>
            <person name="Ishmael N."/>
            <person name="John T."/>
            <person name="Darmond C."/>
            <person name="Moisan M.-C."/>
            <person name="Henrissat B."/>
            <person name="Coutinho P.M."/>
            <person name="Lombard V."/>
            <person name="Natvig D.O."/>
            <person name="Lindquist E."/>
            <person name="Schmutz J."/>
            <person name="Lucas S."/>
            <person name="Harris P."/>
            <person name="Powlowski J."/>
            <person name="Bellemare A."/>
            <person name="Taylor D."/>
            <person name="Butler G."/>
            <person name="de Vries R.P."/>
            <person name="Allijn I.E."/>
            <person name="van den Brink J."/>
            <person name="Ushinsky S."/>
            <person name="Storms R."/>
            <person name="Powell A.J."/>
            <person name="Paulsen I.T."/>
            <person name="Elbourne L.D.H."/>
            <person name="Baker S.E."/>
            <person name="Magnuson J."/>
            <person name="LaBoissiere S."/>
            <person name="Clutterbuck A.J."/>
            <person name="Martinez D."/>
            <person name="Wogulis M."/>
            <person name="de Leon A.L."/>
            <person name="Rey M.W."/>
            <person name="Tsang A."/>
        </authorList>
    </citation>
    <scope>NUCLEOTIDE SEQUENCE [LARGE SCALE GENOMIC DNA]</scope>
    <source>
        <strain evidence="3">ATCC 42464 / BCRC 31852 / DSM 1799</strain>
    </source>
</reference>
<dbReference type="InParanoid" id="G2Q6B6"/>
<dbReference type="GeneID" id="11507993"/>
<keyword evidence="1" id="KW-1133">Transmembrane helix</keyword>
<dbReference type="RefSeq" id="XP_003659131.1">
    <property type="nucleotide sequence ID" value="XM_003659083.1"/>
</dbReference>